<evidence type="ECO:0000313" key="3">
    <source>
        <dbReference type="EMBL" id="PJI32218.1"/>
    </source>
</evidence>
<keyword evidence="2" id="KW-0812">Transmembrane</keyword>
<keyword evidence="2" id="KW-0472">Membrane</keyword>
<keyword evidence="1" id="KW-0175">Coiled coil</keyword>
<feature type="transmembrane region" description="Helical" evidence="2">
    <location>
        <begin position="12"/>
        <end position="32"/>
    </location>
</feature>
<comment type="caution">
    <text evidence="3">The sequence shown here is derived from an EMBL/GenBank/DDBJ whole genome shotgun (WGS) entry which is preliminary data.</text>
</comment>
<gene>
    <name evidence="3" type="ORF">CU320_09585</name>
</gene>
<evidence type="ECO:0000313" key="4">
    <source>
        <dbReference type="Proteomes" id="UP000242351"/>
    </source>
</evidence>
<name>A0A2H9UKK3_9GAMM</name>
<feature type="coiled-coil region" evidence="1">
    <location>
        <begin position="94"/>
        <end position="139"/>
    </location>
</feature>
<dbReference type="Proteomes" id="UP000242351">
    <property type="component" value="Unassembled WGS sequence"/>
</dbReference>
<protein>
    <submittedName>
        <fullName evidence="3">Uncharacterized protein</fullName>
    </submittedName>
</protein>
<dbReference type="EMBL" id="PGOZ01000011">
    <property type="protein sequence ID" value="PJI32218.1"/>
    <property type="molecule type" value="Genomic_DNA"/>
</dbReference>
<organism evidence="3 4">
    <name type="scientific">Acinetobacter pseudolwoffii</name>
    <dbReference type="NCBI Taxonomy" id="2053287"/>
    <lineage>
        <taxon>Bacteria</taxon>
        <taxon>Pseudomonadati</taxon>
        <taxon>Pseudomonadota</taxon>
        <taxon>Gammaproteobacteria</taxon>
        <taxon>Moraxellales</taxon>
        <taxon>Moraxellaceae</taxon>
        <taxon>Acinetobacter</taxon>
    </lineage>
</organism>
<reference evidence="3 4" key="2">
    <citation type="submission" date="2017-12" db="EMBL/GenBank/DDBJ databases">
        <title>Revising the taxonomy of the Acinetobacter lwoffii group: the description of Acinetobacter pseudolwoffii sp. nov. and emended description of Acinetobacter lwoffii.</title>
        <authorList>
            <person name="Nemec A."/>
        </authorList>
    </citation>
    <scope>NUCLEOTIDE SEQUENCE [LARGE SCALE GENOMIC DNA]</scope>
    <source>
        <strain evidence="3 4">ANC 5347</strain>
    </source>
</reference>
<evidence type="ECO:0000256" key="2">
    <source>
        <dbReference type="SAM" id="Phobius"/>
    </source>
</evidence>
<evidence type="ECO:0000256" key="1">
    <source>
        <dbReference type="SAM" id="Coils"/>
    </source>
</evidence>
<proteinExistence type="predicted"/>
<accession>A0A2H9UKK3</accession>
<keyword evidence="2" id="KW-1133">Transmembrane helix</keyword>
<sequence>MSVEQRNNPKLLMGIMGALVTVVVLVLLYQWLNAPSKETQRMQQEEIAAVPATTSTATTEEDTDASNAAEALETKALISGSLLKAPVPENSTLANEEMAKLADIQVQLNEQKATLEAQHSDADQLIQLKEEQIKLLEAQLAQGQ</sequence>
<reference evidence="3 4" key="1">
    <citation type="submission" date="2017-11" db="EMBL/GenBank/DDBJ databases">
        <authorList>
            <person name="Han C.G."/>
        </authorList>
    </citation>
    <scope>NUCLEOTIDE SEQUENCE [LARGE SCALE GENOMIC DNA]</scope>
    <source>
        <strain evidence="3 4">ANC 5347</strain>
    </source>
</reference>
<dbReference type="AlphaFoldDB" id="A0A2H9UKK3"/>
<dbReference type="RefSeq" id="WP_005094113.1">
    <property type="nucleotide sequence ID" value="NZ_PGOZ01000011.1"/>
</dbReference>